<name>D2V7E4_NAEGR</name>
<evidence type="ECO:0000259" key="4">
    <source>
        <dbReference type="Pfam" id="PF09851"/>
    </source>
</evidence>
<gene>
    <name evidence="5" type="ORF">NAEGRDRAFT_47266</name>
</gene>
<dbReference type="Pfam" id="PF09851">
    <property type="entry name" value="SHOCT"/>
    <property type="match status" value="1"/>
</dbReference>
<feature type="coiled-coil region" evidence="2">
    <location>
        <begin position="479"/>
        <end position="513"/>
    </location>
</feature>
<feature type="compositionally biased region" description="Polar residues" evidence="3">
    <location>
        <begin position="908"/>
        <end position="922"/>
    </location>
</feature>
<feature type="compositionally biased region" description="Acidic residues" evidence="3">
    <location>
        <begin position="997"/>
        <end position="1010"/>
    </location>
</feature>
<feature type="compositionally biased region" description="Polar residues" evidence="3">
    <location>
        <begin position="1546"/>
        <end position="1561"/>
    </location>
</feature>
<feature type="compositionally biased region" description="Basic and acidic residues" evidence="3">
    <location>
        <begin position="865"/>
        <end position="883"/>
    </location>
</feature>
<sequence length="1593" mass="180767">MRGGRTVVTHNISEPFPSPSPRQTSRSLNESSSNTKDVRKSTASSSTHHSTIKSSIQYIDEGPSLYKSREIAAQSGLNDRPQAWESGPVVGAVPQSNNEIQENRAAISSLQQVEFTPPKNVIVVDDLNKQTRLPKSSTFSSIESLSVITNNPPMNSPASVGNVNSNVQQQPHTLILDGTTIDSSKINQKSPTRASSPSVRIPQIPSKKRDSILRSSKPKKPDNIENSEPQEKVLSLIDVQTAKDLVNSGIVVNPELSQETLQKLDYLSDKHFMAGTDISVFKKSHQPPAILKPNQLDDTYLRRALKSAFEINNDSYLGVITEMADKAASNANALVQMIPPSTIPKEFYIFSNSPIYEGLVKEGKFDFNEKGHYWEKVVFPSANPSKRVEVYLLAKAIDSMLKKARKEDKNIHNNEEYYKSIVENINKSFIVHLDSLFEVARQVFSTCVERGVIIQRIHIYFKEFFDITRTLLQGERKKSTELKKVINQYEKVVKEVSDEKLKMKQELETLLTKSATIVSENEEFKKKISQIPQYEVVMNLIQNKKKWEEFVNDGGEDLFDEDGVGGDKKGVTPKKRMAKQRSQNGEADSVSGNTASQLEKSFGRIMKLIWTNIKETITSTIDLSGYFENLGHGHQIRTNIDSERLQYMDSDAQILAQNTLNLLYDINGRLGEIKRIGKKHQDMLAVRQFADSETQTDLDPNKRILRVQLVPRENSERKIKVVFFDSRDDTQMSFTTKEQLIKKEKEVVKLQDQIWKLKQELENERAYSDKLANEIRVKNEVISRNGLESEAKKLRKERRKEEERKKKKKEEEEPVASNWPTPAVITSSEPSIRHSIESIPKRLTPTKPNSSTNQASPSPHKKKNTKEPRSRKKENLKSTEKKPIVSSKNSSRPNTNHADTPPERTLETNEPVNRVKTPQATPSRHETVVNDNVKQRIENNPSIVDTVSTRAETRETNLHSQVSHSSLSSYDDHRLEDTHSGFTTRTENRDDSGSQENSDDETSQYSNDSDDSLEMMMREREHFVDTPSSSHSTDRSKNNSVADTHKGTKKPIKKDEIIKKGGKINEPQNHNTHQNNNHATKREQIPTIHPHVPHIIESKPYEESPRKYTNNNGKSKVVEPPTNFKSPRSPRPNLVSSFVQTDETMFAATKSPSFDDIEEVKQVEPNQLRKLDQAEQLRAKLKPRNQRMLELFNRLREKRGEKIKPLPWLLKFMYGIYKSKLVACISDEEKKMITVPEFIFEHLKQIYGTNKLVDEYALQLLMSVKKFGRTDRRVELFSRFINEDWNVNIVNFYLKVWRGLEDSKVGPEFGQGKAGDDGAVPHFVSRIRCLHVLNTLRAEINPILSSIIKEMDPKCVTTTDDEFYRALLYAGYRAATELNPMEVWGVPLAIAKQKILKVDFFFIVCECIANYMLSTVETEDPVTFDEKTGWSSISFAFMDEVILKGDISLINQEKLAKEYMDQQFKKKPLTTSQTNKSKGLDIVVETEEKVLHPNVIKKNALNSLVKKTHGTEQPSTPPKSTSSSTSSSSPMVVTSSPPVIVEKKTASVSTPNKSTSNNTEDALTQIEKLAALKEKGILTEEEFVAKKKQLLGL</sequence>
<reference evidence="5 6" key="1">
    <citation type="journal article" date="2010" name="Cell">
        <title>The genome of Naegleria gruberi illuminates early eukaryotic versatility.</title>
        <authorList>
            <person name="Fritz-Laylin L.K."/>
            <person name="Prochnik S.E."/>
            <person name="Ginger M.L."/>
            <person name="Dacks J.B."/>
            <person name="Carpenter M.L."/>
            <person name="Field M.C."/>
            <person name="Kuo A."/>
            <person name="Paredez A."/>
            <person name="Chapman J."/>
            <person name="Pham J."/>
            <person name="Shu S."/>
            <person name="Neupane R."/>
            <person name="Cipriano M."/>
            <person name="Mancuso J."/>
            <person name="Tu H."/>
            <person name="Salamov A."/>
            <person name="Lindquist E."/>
            <person name="Shapiro H."/>
            <person name="Lucas S."/>
            <person name="Grigoriev I.V."/>
            <person name="Cande W.Z."/>
            <person name="Fulton C."/>
            <person name="Rokhsar D.S."/>
            <person name="Dawson S.C."/>
        </authorList>
    </citation>
    <scope>NUCLEOTIDE SEQUENCE [LARGE SCALE GENOMIC DNA]</scope>
    <source>
        <strain evidence="5 6">NEG-M</strain>
    </source>
</reference>
<dbReference type="Pfam" id="PF10211">
    <property type="entry name" value="Ax_dynein_light"/>
    <property type="match status" value="1"/>
</dbReference>
<feature type="region of interest" description="Disordered" evidence="3">
    <location>
        <begin position="561"/>
        <end position="594"/>
    </location>
</feature>
<evidence type="ECO:0000256" key="3">
    <source>
        <dbReference type="SAM" id="MobiDB-lite"/>
    </source>
</evidence>
<evidence type="ECO:0000256" key="1">
    <source>
        <dbReference type="ARBA" id="ARBA00023054"/>
    </source>
</evidence>
<dbReference type="VEuPathDB" id="AmoebaDB:NAEGRDRAFT_47266"/>
<feature type="compositionally biased region" description="Low complexity" evidence="3">
    <location>
        <begin position="1068"/>
        <end position="1078"/>
    </location>
</feature>
<dbReference type="Proteomes" id="UP000006671">
    <property type="component" value="Unassembled WGS sequence"/>
</dbReference>
<dbReference type="RefSeq" id="XP_002679984.1">
    <property type="nucleotide sequence ID" value="XM_002679938.1"/>
</dbReference>
<feature type="domain" description="SHOCT" evidence="4">
    <location>
        <begin position="1564"/>
        <end position="1591"/>
    </location>
</feature>
<accession>D2V7E4</accession>
<feature type="compositionally biased region" description="Basic and acidic residues" evidence="3">
    <location>
        <begin position="1097"/>
        <end position="1106"/>
    </location>
</feature>
<evidence type="ECO:0000256" key="2">
    <source>
        <dbReference type="SAM" id="Coils"/>
    </source>
</evidence>
<feature type="compositionally biased region" description="Polar residues" evidence="3">
    <location>
        <begin position="846"/>
        <end position="857"/>
    </location>
</feature>
<dbReference type="EMBL" id="GG738855">
    <property type="protein sequence ID" value="EFC47240.1"/>
    <property type="molecule type" value="Genomic_DNA"/>
</dbReference>
<feature type="compositionally biased region" description="Polar residues" evidence="3">
    <location>
        <begin position="21"/>
        <end position="35"/>
    </location>
</feature>
<dbReference type="PANTHER" id="PTHR34894:SF5">
    <property type="entry name" value="EF-HAND DOMAIN-CONTAINING PROTEIN"/>
    <property type="match status" value="1"/>
</dbReference>
<feature type="region of interest" description="Disordered" evidence="3">
    <location>
        <begin position="1097"/>
        <end position="1132"/>
    </location>
</feature>
<keyword evidence="1 2" id="KW-0175">Coiled coil</keyword>
<feature type="compositionally biased region" description="Polar residues" evidence="3">
    <location>
        <begin position="180"/>
        <end position="198"/>
    </location>
</feature>
<feature type="compositionally biased region" description="Basic and acidic residues" evidence="3">
    <location>
        <begin position="831"/>
        <end position="840"/>
    </location>
</feature>
<feature type="compositionally biased region" description="Basic and acidic residues" evidence="3">
    <location>
        <begin position="970"/>
        <end position="979"/>
    </location>
</feature>
<dbReference type="GO" id="GO:0005737">
    <property type="term" value="C:cytoplasm"/>
    <property type="evidence" value="ECO:0007669"/>
    <property type="project" value="UniProtKB-ARBA"/>
</dbReference>
<feature type="region of interest" description="Disordered" evidence="3">
    <location>
        <begin position="178"/>
        <end position="229"/>
    </location>
</feature>
<proteinExistence type="predicted"/>
<feature type="compositionally biased region" description="Polar residues" evidence="3">
    <location>
        <begin position="580"/>
        <end position="594"/>
    </location>
</feature>
<dbReference type="GeneID" id="8849004"/>
<dbReference type="OrthoDB" id="1927454at2759"/>
<feature type="region of interest" description="Disordered" evidence="3">
    <location>
        <begin position="1023"/>
        <end position="1079"/>
    </location>
</feature>
<protein>
    <submittedName>
        <fullName evidence="5">Predicted protein</fullName>
    </submittedName>
</protein>
<feature type="compositionally biased region" description="Low complexity" evidence="3">
    <location>
        <begin position="41"/>
        <end position="56"/>
    </location>
</feature>
<feature type="compositionally biased region" description="Low complexity" evidence="3">
    <location>
        <begin position="958"/>
        <end position="969"/>
    </location>
</feature>
<feature type="compositionally biased region" description="Basic and acidic residues" evidence="3">
    <location>
        <begin position="923"/>
        <end position="937"/>
    </location>
</feature>
<feature type="region of interest" description="Disordered" evidence="3">
    <location>
        <begin position="1507"/>
        <end position="1561"/>
    </location>
</feature>
<feature type="compositionally biased region" description="Polar residues" evidence="3">
    <location>
        <begin position="818"/>
        <end position="830"/>
    </location>
</feature>
<feature type="compositionally biased region" description="Polar residues" evidence="3">
    <location>
        <begin position="886"/>
        <end position="898"/>
    </location>
</feature>
<dbReference type="OMA" id="FINEDWN"/>
<evidence type="ECO:0000313" key="5">
    <source>
        <dbReference type="EMBL" id="EFC47240.1"/>
    </source>
</evidence>
<feature type="compositionally biased region" description="Low complexity" evidence="3">
    <location>
        <begin position="1518"/>
        <end position="1539"/>
    </location>
</feature>
<evidence type="ECO:0000313" key="6">
    <source>
        <dbReference type="Proteomes" id="UP000006671"/>
    </source>
</evidence>
<dbReference type="InterPro" id="IPR018649">
    <property type="entry name" value="SHOCT"/>
</dbReference>
<dbReference type="KEGG" id="ngr:NAEGRDRAFT_47266"/>
<feature type="region of interest" description="Disordered" evidence="3">
    <location>
        <begin position="792"/>
        <end position="1010"/>
    </location>
</feature>
<feature type="compositionally biased region" description="Polar residues" evidence="3">
    <location>
        <begin position="938"/>
        <end position="950"/>
    </location>
</feature>
<keyword evidence="6" id="KW-1185">Reference proteome</keyword>
<dbReference type="PANTHER" id="PTHR34894">
    <property type="entry name" value="SAM-DEPENDENT METHYLTRANSFERASE RSMI, CONSERVED SITE"/>
    <property type="match status" value="1"/>
</dbReference>
<feature type="region of interest" description="Disordered" evidence="3">
    <location>
        <begin position="1"/>
        <end position="57"/>
    </location>
</feature>
<dbReference type="InterPro" id="IPR019347">
    <property type="entry name" value="Axonemal_dynein_light_chain"/>
</dbReference>
<organism evidence="6">
    <name type="scientific">Naegleria gruberi</name>
    <name type="common">Amoeba</name>
    <dbReference type="NCBI Taxonomy" id="5762"/>
    <lineage>
        <taxon>Eukaryota</taxon>
        <taxon>Discoba</taxon>
        <taxon>Heterolobosea</taxon>
        <taxon>Tetramitia</taxon>
        <taxon>Eutetramitia</taxon>
        <taxon>Vahlkampfiidae</taxon>
        <taxon>Naegleria</taxon>
    </lineage>
</organism>
<dbReference type="InParanoid" id="D2V7E4"/>